<evidence type="ECO:0000259" key="1">
    <source>
        <dbReference type="Pfam" id="PF20998"/>
    </source>
</evidence>
<dbReference type="AlphaFoldDB" id="I0Z2S0"/>
<dbReference type="PANTHER" id="PTHR15633">
    <property type="entry name" value="NUCLEOLAR PROTEIN 11"/>
    <property type="match status" value="1"/>
</dbReference>
<sequence length="402" mass="42199">MVGALSPDNAVALQPSRALAAAAAAAAEPPPHDHSRPAWARIGAAAALPLRPHVGDIAVPLELEHIQRWERAAAAIAEDHRFEREAAAQLAQPGSLPTADVAAQLVQDIMQRTAASGGVPSQQLLQKLVERCAESGYWEVLHGLAEQRNLAAFERCPSLVASMAESGQYRLLACALCQAVDMSPADVAAALEVLLAERTRFPRELCAWQRHYSEAAESAVAAAESSIGMEGLHEAALASAQAVVAAVEGFTPQEVCLHAMVAGGHDNAVVLAALRKLRAPQVLRLTAYLSKWATHQPGAVSHQPSTLPLGVALPTLGDALRWAAAVLDAHFVTLAGQPKQALTALLALQEQVADDVKVSQKVAALGGVLDHISRQAPLPTFSSAAAQVYSVELLDLRVRSAG</sequence>
<dbReference type="eggNOG" id="ENOG502QW45">
    <property type="taxonomic scope" value="Eukaryota"/>
</dbReference>
<keyword evidence="3" id="KW-1185">Reference proteome</keyword>
<protein>
    <recommendedName>
        <fullName evidence="1">Nucleolar protein 11 C-terminal domain-containing protein</fullName>
    </recommendedName>
</protein>
<dbReference type="Pfam" id="PF20998">
    <property type="entry name" value="Nol11_C"/>
    <property type="match status" value="1"/>
</dbReference>
<feature type="domain" description="Nucleolar protein 11 C-terminal" evidence="1">
    <location>
        <begin position="223"/>
        <end position="361"/>
    </location>
</feature>
<dbReference type="InterPro" id="IPR048897">
    <property type="entry name" value="Nol11_C"/>
</dbReference>
<dbReference type="PANTHER" id="PTHR15633:SF2">
    <property type="entry name" value="NUCLEOLAR PROTEIN 11"/>
    <property type="match status" value="1"/>
</dbReference>
<dbReference type="EMBL" id="AGSI01000005">
    <property type="protein sequence ID" value="EIE24939.1"/>
    <property type="molecule type" value="Genomic_DNA"/>
</dbReference>
<reference evidence="2 3" key="1">
    <citation type="journal article" date="2012" name="Genome Biol.">
        <title>The genome of the polar eukaryotic microalga coccomyxa subellipsoidea reveals traits of cold adaptation.</title>
        <authorList>
            <person name="Blanc G."/>
            <person name="Agarkova I."/>
            <person name="Grimwood J."/>
            <person name="Kuo A."/>
            <person name="Brueggeman A."/>
            <person name="Dunigan D."/>
            <person name="Gurnon J."/>
            <person name="Ladunga I."/>
            <person name="Lindquist E."/>
            <person name="Lucas S."/>
            <person name="Pangilinan J."/>
            <person name="Proschold T."/>
            <person name="Salamov A."/>
            <person name="Schmutz J."/>
            <person name="Weeks D."/>
            <person name="Yamada T."/>
            <person name="Claverie J.M."/>
            <person name="Grigoriev I."/>
            <person name="Van Etten J."/>
            <person name="Lomsadze A."/>
            <person name="Borodovsky M."/>
        </authorList>
    </citation>
    <scope>NUCLEOTIDE SEQUENCE [LARGE SCALE GENOMIC DNA]</scope>
    <source>
        <strain evidence="2 3">C-169</strain>
    </source>
</reference>
<dbReference type="GeneID" id="17042940"/>
<dbReference type="InterPro" id="IPR042859">
    <property type="entry name" value="NOL11"/>
</dbReference>
<proteinExistence type="predicted"/>
<organism evidence="2 3">
    <name type="scientific">Coccomyxa subellipsoidea (strain C-169)</name>
    <name type="common">Green microalga</name>
    <dbReference type="NCBI Taxonomy" id="574566"/>
    <lineage>
        <taxon>Eukaryota</taxon>
        <taxon>Viridiplantae</taxon>
        <taxon>Chlorophyta</taxon>
        <taxon>core chlorophytes</taxon>
        <taxon>Trebouxiophyceae</taxon>
        <taxon>Trebouxiophyceae incertae sedis</taxon>
        <taxon>Coccomyxaceae</taxon>
        <taxon>Coccomyxa</taxon>
        <taxon>Coccomyxa subellipsoidea</taxon>
    </lineage>
</organism>
<gene>
    <name evidence="2" type="ORF">COCSUDRAFT_47016</name>
</gene>
<name>I0Z2S0_COCSC</name>
<dbReference type="GO" id="GO:0003723">
    <property type="term" value="F:RNA binding"/>
    <property type="evidence" value="ECO:0007669"/>
    <property type="project" value="TreeGrafter"/>
</dbReference>
<dbReference type="STRING" id="574566.I0Z2S0"/>
<evidence type="ECO:0000313" key="2">
    <source>
        <dbReference type="EMBL" id="EIE24939.1"/>
    </source>
</evidence>
<dbReference type="OrthoDB" id="10488185at2759"/>
<dbReference type="Proteomes" id="UP000007264">
    <property type="component" value="Unassembled WGS sequence"/>
</dbReference>
<comment type="caution">
    <text evidence="2">The sequence shown here is derived from an EMBL/GenBank/DDBJ whole genome shotgun (WGS) entry which is preliminary data.</text>
</comment>
<dbReference type="GO" id="GO:0030490">
    <property type="term" value="P:maturation of SSU-rRNA"/>
    <property type="evidence" value="ECO:0007669"/>
    <property type="project" value="InterPro"/>
</dbReference>
<dbReference type="KEGG" id="csl:COCSUDRAFT_47016"/>
<dbReference type="GO" id="GO:0005730">
    <property type="term" value="C:nucleolus"/>
    <property type="evidence" value="ECO:0007669"/>
    <property type="project" value="TreeGrafter"/>
</dbReference>
<dbReference type="RefSeq" id="XP_005649483.1">
    <property type="nucleotide sequence ID" value="XM_005649426.1"/>
</dbReference>
<accession>I0Z2S0</accession>
<evidence type="ECO:0000313" key="3">
    <source>
        <dbReference type="Proteomes" id="UP000007264"/>
    </source>
</evidence>